<keyword evidence="2" id="KW-1185">Reference proteome</keyword>
<organism evidence="1 2">
    <name type="scientific">Bursaphelenchus xylophilus</name>
    <name type="common">Pinewood nematode worm</name>
    <name type="synonym">Aphelenchoides xylophilus</name>
    <dbReference type="NCBI Taxonomy" id="6326"/>
    <lineage>
        <taxon>Eukaryota</taxon>
        <taxon>Metazoa</taxon>
        <taxon>Ecdysozoa</taxon>
        <taxon>Nematoda</taxon>
        <taxon>Chromadorea</taxon>
        <taxon>Rhabditida</taxon>
        <taxon>Tylenchina</taxon>
        <taxon>Tylenchomorpha</taxon>
        <taxon>Aphelenchoidea</taxon>
        <taxon>Aphelenchoididae</taxon>
        <taxon>Bursaphelenchus</taxon>
    </lineage>
</organism>
<evidence type="ECO:0000313" key="2">
    <source>
        <dbReference type="Proteomes" id="UP000659654"/>
    </source>
</evidence>
<accession>A0A7I8WVH7</accession>
<reference evidence="1" key="1">
    <citation type="submission" date="2020-09" db="EMBL/GenBank/DDBJ databases">
        <authorList>
            <person name="Kikuchi T."/>
        </authorList>
    </citation>
    <scope>NUCLEOTIDE SEQUENCE</scope>
    <source>
        <strain evidence="1">Ka4C1</strain>
    </source>
</reference>
<dbReference type="EMBL" id="CAJFCV020000004">
    <property type="protein sequence ID" value="CAG9117670.1"/>
    <property type="molecule type" value="Genomic_DNA"/>
</dbReference>
<gene>
    <name evidence="1" type="ORF">BXYJ_LOCUS9935</name>
</gene>
<comment type="caution">
    <text evidence="1">The sequence shown here is derived from an EMBL/GenBank/DDBJ whole genome shotgun (WGS) entry which is preliminary data.</text>
</comment>
<dbReference type="EMBL" id="CAJFDI010000004">
    <property type="protein sequence ID" value="CAD5227409.1"/>
    <property type="molecule type" value="Genomic_DNA"/>
</dbReference>
<dbReference type="Proteomes" id="UP000582659">
    <property type="component" value="Unassembled WGS sequence"/>
</dbReference>
<sequence>MGRCSSFLQKYIFFQNQIGVLEAVLVPSDEANEKRTCSNVVLYLLANPVITRSLMRSALSKEMRMIFKL</sequence>
<evidence type="ECO:0000313" key="1">
    <source>
        <dbReference type="EMBL" id="CAD5227409.1"/>
    </source>
</evidence>
<dbReference type="Proteomes" id="UP000659654">
    <property type="component" value="Unassembled WGS sequence"/>
</dbReference>
<dbReference type="AlphaFoldDB" id="A0A7I8WVH7"/>
<protein>
    <submittedName>
        <fullName evidence="1">(pine wood nematode) hypothetical protein</fullName>
    </submittedName>
</protein>
<proteinExistence type="predicted"/>
<name>A0A7I8WVH7_BURXY</name>